<name>A0ABX0HCF7_9BACT</name>
<dbReference type="PANTHER" id="PTHR33507:SF3">
    <property type="entry name" value="INNER MEMBRANE PROTEIN YBBJ"/>
    <property type="match status" value="1"/>
</dbReference>
<comment type="caution">
    <text evidence="7">The sequence shown here is derived from an EMBL/GenBank/DDBJ whole genome shotgun (WGS) entry which is preliminary data.</text>
</comment>
<organism evidence="7 8">
    <name type="scientific">Cyclobacterium plantarum</name>
    <dbReference type="NCBI Taxonomy" id="2716263"/>
    <lineage>
        <taxon>Bacteria</taxon>
        <taxon>Pseudomonadati</taxon>
        <taxon>Bacteroidota</taxon>
        <taxon>Cytophagia</taxon>
        <taxon>Cytophagales</taxon>
        <taxon>Cyclobacteriaceae</taxon>
        <taxon>Cyclobacterium</taxon>
    </lineage>
</organism>
<dbReference type="InterPro" id="IPR012340">
    <property type="entry name" value="NA-bd_OB-fold"/>
</dbReference>
<dbReference type="EMBL" id="JAANYN010000005">
    <property type="protein sequence ID" value="NHE57650.1"/>
    <property type="molecule type" value="Genomic_DNA"/>
</dbReference>
<sequence length="153" mass="16857">MDWLILFSLIVFGALLVLMEVIFVPGTTVVGALGLIFTGMGIYYAFLNFSANVAYTVTTLTILLNIGFLVYGFKSGVWDRFALKQTIINRTFDDRLVGLEIGQKGKTISDFKPFGKIEIEDKIYEAKSEGGFISSGTLVTISKIANNKIIIKP</sequence>
<dbReference type="Pfam" id="PF01957">
    <property type="entry name" value="NfeD"/>
    <property type="match status" value="1"/>
</dbReference>
<evidence type="ECO:0000313" key="8">
    <source>
        <dbReference type="Proteomes" id="UP000649799"/>
    </source>
</evidence>
<reference evidence="7 8" key="1">
    <citation type="submission" date="2020-03" db="EMBL/GenBank/DDBJ databases">
        <title>Cyclobacterium plantarum sp. nov., a marine bacterium isolated from a coastal-marine wetland.</title>
        <authorList>
            <person name="Sanchez-Porro C."/>
            <person name="Ventosa A."/>
            <person name="Amoozegar M."/>
        </authorList>
    </citation>
    <scope>NUCLEOTIDE SEQUENCE [LARGE SCALE GENOMIC DNA]</scope>
    <source>
        <strain evidence="7 8">GBPx2</strain>
    </source>
</reference>
<dbReference type="PANTHER" id="PTHR33507">
    <property type="entry name" value="INNER MEMBRANE PROTEIN YBBJ"/>
    <property type="match status" value="1"/>
</dbReference>
<keyword evidence="2 5" id="KW-0812">Transmembrane</keyword>
<dbReference type="InterPro" id="IPR052165">
    <property type="entry name" value="Membrane_assoc_protease"/>
</dbReference>
<keyword evidence="8" id="KW-1185">Reference proteome</keyword>
<feature type="transmembrane region" description="Helical" evidence="5">
    <location>
        <begin position="29"/>
        <end position="46"/>
    </location>
</feature>
<keyword evidence="3 5" id="KW-1133">Transmembrane helix</keyword>
<feature type="domain" description="NfeD-like C-terminal" evidence="6">
    <location>
        <begin position="101"/>
        <end position="153"/>
    </location>
</feature>
<proteinExistence type="predicted"/>
<dbReference type="Gene3D" id="2.40.50.140">
    <property type="entry name" value="Nucleic acid-binding proteins"/>
    <property type="match status" value="1"/>
</dbReference>
<dbReference type="RefSeq" id="WP_166147376.1">
    <property type="nucleotide sequence ID" value="NZ_JAANYN010000005.1"/>
</dbReference>
<keyword evidence="4 5" id="KW-0472">Membrane</keyword>
<protein>
    <submittedName>
        <fullName evidence="7">Nodulation protein NfeD</fullName>
    </submittedName>
</protein>
<accession>A0ABX0HCF7</accession>
<dbReference type="InterPro" id="IPR002810">
    <property type="entry name" value="NfeD-like_C"/>
</dbReference>
<evidence type="ECO:0000313" key="7">
    <source>
        <dbReference type="EMBL" id="NHE57650.1"/>
    </source>
</evidence>
<evidence type="ECO:0000256" key="3">
    <source>
        <dbReference type="ARBA" id="ARBA00022989"/>
    </source>
</evidence>
<comment type="subcellular location">
    <subcellularLocation>
        <location evidence="1">Membrane</location>
        <topology evidence="1">Multi-pass membrane protein</topology>
    </subcellularLocation>
</comment>
<gene>
    <name evidence="7" type="ORF">G9Q97_12595</name>
</gene>
<evidence type="ECO:0000256" key="5">
    <source>
        <dbReference type="SAM" id="Phobius"/>
    </source>
</evidence>
<evidence type="ECO:0000256" key="2">
    <source>
        <dbReference type="ARBA" id="ARBA00022692"/>
    </source>
</evidence>
<evidence type="ECO:0000259" key="6">
    <source>
        <dbReference type="Pfam" id="PF01957"/>
    </source>
</evidence>
<evidence type="ECO:0000256" key="1">
    <source>
        <dbReference type="ARBA" id="ARBA00004141"/>
    </source>
</evidence>
<evidence type="ECO:0000256" key="4">
    <source>
        <dbReference type="ARBA" id="ARBA00023136"/>
    </source>
</evidence>
<feature type="transmembrane region" description="Helical" evidence="5">
    <location>
        <begin position="53"/>
        <end position="73"/>
    </location>
</feature>
<dbReference type="Proteomes" id="UP000649799">
    <property type="component" value="Unassembled WGS sequence"/>
</dbReference>